<keyword evidence="1 4" id="KW-0812">Transmembrane</keyword>
<dbReference type="Ensembl" id="ENSCPBT00000006472.1">
    <property type="protein sequence ID" value="ENSCPBP00000005322.1"/>
    <property type="gene ID" value="ENSCPBG00000004263.1"/>
</dbReference>
<reference evidence="5" key="1">
    <citation type="submission" date="2025-08" db="UniProtKB">
        <authorList>
            <consortium name="Ensembl"/>
        </authorList>
    </citation>
    <scope>IDENTIFICATION</scope>
</reference>
<evidence type="ECO:0000256" key="1">
    <source>
        <dbReference type="ARBA" id="ARBA00022692"/>
    </source>
</evidence>
<dbReference type="GeneTree" id="ENSGT00940000175433"/>
<dbReference type="AlphaFoldDB" id="A0A8C3FCW4"/>
<evidence type="ECO:0000256" key="4">
    <source>
        <dbReference type="SAM" id="Phobius"/>
    </source>
</evidence>
<keyword evidence="3 4" id="KW-0472">Membrane</keyword>
<dbReference type="GO" id="GO:0016020">
    <property type="term" value="C:membrane"/>
    <property type="evidence" value="ECO:0007669"/>
    <property type="project" value="InterPro"/>
</dbReference>
<name>A0A8C3FCW4_CHRPI</name>
<evidence type="ECO:0000256" key="2">
    <source>
        <dbReference type="ARBA" id="ARBA00022989"/>
    </source>
</evidence>
<evidence type="ECO:0000313" key="6">
    <source>
        <dbReference type="Proteomes" id="UP000694380"/>
    </source>
</evidence>
<evidence type="ECO:0000256" key="3">
    <source>
        <dbReference type="ARBA" id="ARBA00023136"/>
    </source>
</evidence>
<proteinExistence type="predicted"/>
<keyword evidence="6" id="KW-1185">Reference proteome</keyword>
<accession>A0A8C3FCW4</accession>
<evidence type="ECO:0000313" key="5">
    <source>
        <dbReference type="Ensembl" id="ENSCPBP00000005322.1"/>
    </source>
</evidence>
<feature type="transmembrane region" description="Helical" evidence="4">
    <location>
        <begin position="33"/>
        <end position="57"/>
    </location>
</feature>
<keyword evidence="2 4" id="KW-1133">Transmembrane helix</keyword>
<dbReference type="InterPro" id="IPR036640">
    <property type="entry name" value="ABC1_TM_sf"/>
</dbReference>
<reference evidence="5" key="2">
    <citation type="submission" date="2025-09" db="UniProtKB">
        <authorList>
            <consortium name="Ensembl"/>
        </authorList>
    </citation>
    <scope>IDENTIFICATION</scope>
</reference>
<sequence length="79" mass="8916">MLSLCEKYKIYSFFCRLGDSSCHSFGYADWLDIILMIIGLIAAVANGTGLPLLFIVFGEMTNRFVMIGQRFRMECCCGI</sequence>
<dbReference type="Gene3D" id="1.20.1560.10">
    <property type="entry name" value="ABC transporter type 1, transmembrane domain"/>
    <property type="match status" value="1"/>
</dbReference>
<protein>
    <submittedName>
        <fullName evidence="5">Uncharacterized protein</fullName>
    </submittedName>
</protein>
<organism evidence="5 6">
    <name type="scientific">Chrysemys picta bellii</name>
    <name type="common">Western painted turtle</name>
    <name type="synonym">Emys bellii</name>
    <dbReference type="NCBI Taxonomy" id="8478"/>
    <lineage>
        <taxon>Eukaryota</taxon>
        <taxon>Metazoa</taxon>
        <taxon>Chordata</taxon>
        <taxon>Craniata</taxon>
        <taxon>Vertebrata</taxon>
        <taxon>Euteleostomi</taxon>
        <taxon>Archelosauria</taxon>
        <taxon>Testudinata</taxon>
        <taxon>Testudines</taxon>
        <taxon>Cryptodira</taxon>
        <taxon>Durocryptodira</taxon>
        <taxon>Testudinoidea</taxon>
        <taxon>Emydidae</taxon>
        <taxon>Chrysemys</taxon>
    </lineage>
</organism>
<dbReference type="GO" id="GO:0005524">
    <property type="term" value="F:ATP binding"/>
    <property type="evidence" value="ECO:0007669"/>
    <property type="project" value="InterPro"/>
</dbReference>
<dbReference type="Proteomes" id="UP000694380">
    <property type="component" value="Unplaced"/>
</dbReference>